<dbReference type="EMBL" id="LAZR01004346">
    <property type="protein sequence ID" value="KKN09452.1"/>
    <property type="molecule type" value="Genomic_DNA"/>
</dbReference>
<evidence type="ECO:0000313" key="1">
    <source>
        <dbReference type="EMBL" id="KKN09452.1"/>
    </source>
</evidence>
<dbReference type="Gene3D" id="3.40.50.1820">
    <property type="entry name" value="alpha/beta hydrolase"/>
    <property type="match status" value="1"/>
</dbReference>
<protein>
    <recommendedName>
        <fullName evidence="2">Alpha/beta hydrolase family protein</fullName>
    </recommendedName>
</protein>
<comment type="caution">
    <text evidence="1">The sequence shown here is derived from an EMBL/GenBank/DDBJ whole genome shotgun (WGS) entry which is preliminary data.</text>
</comment>
<dbReference type="SUPFAM" id="SSF53474">
    <property type="entry name" value="alpha/beta-Hydrolases"/>
    <property type="match status" value="1"/>
</dbReference>
<evidence type="ECO:0008006" key="2">
    <source>
        <dbReference type="Google" id="ProtNLM"/>
    </source>
</evidence>
<dbReference type="AlphaFoldDB" id="A0A0F9NBY1"/>
<gene>
    <name evidence="1" type="ORF">LCGC14_1046510</name>
</gene>
<dbReference type="InterPro" id="IPR029058">
    <property type="entry name" value="AB_hydrolase_fold"/>
</dbReference>
<sequence>MKRLLAYLVSTIILSITYSATAYEVLQCVSDKYIFPKTQKSGLSNPAKRGKHKFDVITYGKKPFLFSIDEPDIITPIVTIPSFLAEYSKNRGYKYDAYHTFESTSLALDGNVWFPDTSEKKPVILLVHGNSDPGFDYLGELLSSRGYVVVQVDQTYLNGLRGENGARGWILLEHLKLLRSWNIKQDSIFYKKLDLENIALIGMSRGGEAVSLASTFNNLKTLPNSDELTEFGFGIKSVVALAPMDGQYQHANGKNVLRNTNYLVLQGGHDADVYQFLGSQQWQRTLFDDGNDYVKHSIYIYKANHINFNQDMSNDTHWGESKKFYKKLLSPRQQEQLTKVFVSAFIDLTLLGKKEYENILRRPPIAEFDLPKDIYVSRYITSAFQLIENFEVLNTDRKRYKVFVDDQEQLGMPSIVKERLRGGVDTPNNVLALKLKKQIETSFQVKLAQMDGSAIDDKFLTFAIAVLGSEDKRECRPYNLLSDIKIEIFNKHGVVINQDFTSQGSISPLLTSDYSELESKDVSYPPTEPILQTVIFPIELIAENNSTDEIILNISFTPNQDMSIILDDIGIVR</sequence>
<accession>A0A0F9NBY1</accession>
<organism evidence="1">
    <name type="scientific">marine sediment metagenome</name>
    <dbReference type="NCBI Taxonomy" id="412755"/>
    <lineage>
        <taxon>unclassified sequences</taxon>
        <taxon>metagenomes</taxon>
        <taxon>ecological metagenomes</taxon>
    </lineage>
</organism>
<proteinExistence type="predicted"/>
<reference evidence="1" key="1">
    <citation type="journal article" date="2015" name="Nature">
        <title>Complex archaea that bridge the gap between prokaryotes and eukaryotes.</title>
        <authorList>
            <person name="Spang A."/>
            <person name="Saw J.H."/>
            <person name="Jorgensen S.L."/>
            <person name="Zaremba-Niedzwiedzka K."/>
            <person name="Martijn J."/>
            <person name="Lind A.E."/>
            <person name="van Eijk R."/>
            <person name="Schleper C."/>
            <person name="Guy L."/>
            <person name="Ettema T.J."/>
        </authorList>
    </citation>
    <scope>NUCLEOTIDE SEQUENCE</scope>
</reference>
<name>A0A0F9NBY1_9ZZZZ</name>